<accession>A0ABN7YLX0</accession>
<keyword evidence="2" id="KW-1133">Transmembrane helix</keyword>
<comment type="caution">
    <text evidence="3">The sequence shown here is derived from an EMBL/GenBank/DDBJ whole genome shotgun (WGS) entry which is preliminary data.</text>
</comment>
<reference evidence="3 4" key="1">
    <citation type="submission" date="2021-08" db="EMBL/GenBank/DDBJ databases">
        <authorList>
            <person name="Peeters C."/>
        </authorList>
    </citation>
    <scope>NUCLEOTIDE SEQUENCE [LARGE SCALE GENOMIC DNA]</scope>
    <source>
        <strain evidence="3 4">LMG 23994</strain>
    </source>
</reference>
<keyword evidence="2" id="KW-0812">Transmembrane</keyword>
<protein>
    <recommendedName>
        <fullName evidence="5">Lipoprotein</fullName>
    </recommendedName>
</protein>
<dbReference type="EMBL" id="CAJZAF010000011">
    <property type="protein sequence ID" value="CAG9172542.1"/>
    <property type="molecule type" value="Genomic_DNA"/>
</dbReference>
<feature type="region of interest" description="Disordered" evidence="1">
    <location>
        <begin position="35"/>
        <end position="77"/>
    </location>
</feature>
<organism evidence="3 4">
    <name type="scientific">Cupriavidus pinatubonensis</name>
    <dbReference type="NCBI Taxonomy" id="248026"/>
    <lineage>
        <taxon>Bacteria</taxon>
        <taxon>Pseudomonadati</taxon>
        <taxon>Pseudomonadota</taxon>
        <taxon>Betaproteobacteria</taxon>
        <taxon>Burkholderiales</taxon>
        <taxon>Burkholderiaceae</taxon>
        <taxon>Cupriavidus</taxon>
    </lineage>
</organism>
<name>A0ABN7YLX0_9BURK</name>
<dbReference type="InterPro" id="IPR006311">
    <property type="entry name" value="TAT_signal"/>
</dbReference>
<sequence>MSQSRRQEFRACHVLGAAMVGPAILLGVALALGGCEGVPRDTTATPPPPRQPIPSSDDQYPAPRSERDTRSPSAPAR</sequence>
<evidence type="ECO:0000256" key="1">
    <source>
        <dbReference type="SAM" id="MobiDB-lite"/>
    </source>
</evidence>
<feature type="transmembrane region" description="Helical" evidence="2">
    <location>
        <begin position="12"/>
        <end position="32"/>
    </location>
</feature>
<dbReference type="PROSITE" id="PS51257">
    <property type="entry name" value="PROKAR_LIPOPROTEIN"/>
    <property type="match status" value="1"/>
</dbReference>
<gene>
    <name evidence="3" type="ORF">LMG23994_02431</name>
</gene>
<keyword evidence="2" id="KW-0472">Membrane</keyword>
<evidence type="ECO:0000313" key="4">
    <source>
        <dbReference type="Proteomes" id="UP000701702"/>
    </source>
</evidence>
<dbReference type="Proteomes" id="UP000701702">
    <property type="component" value="Unassembled WGS sequence"/>
</dbReference>
<proteinExistence type="predicted"/>
<evidence type="ECO:0008006" key="5">
    <source>
        <dbReference type="Google" id="ProtNLM"/>
    </source>
</evidence>
<evidence type="ECO:0000313" key="3">
    <source>
        <dbReference type="EMBL" id="CAG9172542.1"/>
    </source>
</evidence>
<keyword evidence="4" id="KW-1185">Reference proteome</keyword>
<evidence type="ECO:0000256" key="2">
    <source>
        <dbReference type="SAM" id="Phobius"/>
    </source>
</evidence>
<dbReference type="PROSITE" id="PS51318">
    <property type="entry name" value="TAT"/>
    <property type="match status" value="1"/>
</dbReference>